<feature type="domain" description="Ketoreductase" evidence="3">
    <location>
        <begin position="11"/>
        <end position="190"/>
    </location>
</feature>
<dbReference type="Pfam" id="PF13561">
    <property type="entry name" value="adh_short_C2"/>
    <property type="match status" value="1"/>
</dbReference>
<dbReference type="GO" id="GO:0016616">
    <property type="term" value="F:oxidoreductase activity, acting on the CH-OH group of donors, NAD or NADP as acceptor"/>
    <property type="evidence" value="ECO:0007669"/>
    <property type="project" value="UniProtKB-ARBA"/>
</dbReference>
<evidence type="ECO:0000259" key="3">
    <source>
        <dbReference type="SMART" id="SM00822"/>
    </source>
</evidence>
<dbReference type="InterPro" id="IPR036291">
    <property type="entry name" value="NAD(P)-bd_dom_sf"/>
</dbReference>
<keyword evidence="2" id="KW-0560">Oxidoreductase</keyword>
<evidence type="ECO:0000256" key="1">
    <source>
        <dbReference type="ARBA" id="ARBA00006484"/>
    </source>
</evidence>
<name>A0A9X3E1P7_9HYPH</name>
<dbReference type="PANTHER" id="PTHR42760:SF133">
    <property type="entry name" value="3-OXOACYL-[ACYL-CARRIER-PROTEIN] REDUCTASE"/>
    <property type="match status" value="1"/>
</dbReference>
<dbReference type="PROSITE" id="PS00061">
    <property type="entry name" value="ADH_SHORT"/>
    <property type="match status" value="1"/>
</dbReference>
<dbReference type="AlphaFoldDB" id="A0A9X3E1P7"/>
<dbReference type="SMART" id="SM00822">
    <property type="entry name" value="PKS_KR"/>
    <property type="match status" value="1"/>
</dbReference>
<gene>
    <name evidence="4" type="ORF">OSH07_11265</name>
</gene>
<reference evidence="4" key="1">
    <citation type="submission" date="2022-11" db="EMBL/GenBank/DDBJ databases">
        <title>Biodiversity and phylogenetic relationships of bacteria.</title>
        <authorList>
            <person name="Machado R.A.R."/>
            <person name="Bhat A."/>
            <person name="Loulou A."/>
            <person name="Kallel S."/>
        </authorList>
    </citation>
    <scope>NUCLEOTIDE SEQUENCE</scope>
    <source>
        <strain evidence="4">K-TC2</strain>
    </source>
</reference>
<dbReference type="Gene3D" id="3.40.50.720">
    <property type="entry name" value="NAD(P)-binding Rossmann-like Domain"/>
    <property type="match status" value="1"/>
</dbReference>
<dbReference type="PRINTS" id="PR00080">
    <property type="entry name" value="SDRFAMILY"/>
</dbReference>
<dbReference type="Proteomes" id="UP001144805">
    <property type="component" value="Unassembled WGS sequence"/>
</dbReference>
<comment type="caution">
    <text evidence="4">The sequence shown here is derived from an EMBL/GenBank/DDBJ whole genome shotgun (WGS) entry which is preliminary data.</text>
</comment>
<dbReference type="PANTHER" id="PTHR42760">
    <property type="entry name" value="SHORT-CHAIN DEHYDROGENASES/REDUCTASES FAMILY MEMBER"/>
    <property type="match status" value="1"/>
</dbReference>
<organism evidence="4 5">
    <name type="scientific">Kaistia nematophila</name>
    <dbReference type="NCBI Taxonomy" id="2994654"/>
    <lineage>
        <taxon>Bacteria</taxon>
        <taxon>Pseudomonadati</taxon>
        <taxon>Pseudomonadota</taxon>
        <taxon>Alphaproteobacteria</taxon>
        <taxon>Hyphomicrobiales</taxon>
        <taxon>Kaistiaceae</taxon>
        <taxon>Kaistia</taxon>
    </lineage>
</organism>
<dbReference type="InterPro" id="IPR020904">
    <property type="entry name" value="Sc_DH/Rdtase_CS"/>
</dbReference>
<dbReference type="PRINTS" id="PR00081">
    <property type="entry name" value="GDHRDH"/>
</dbReference>
<dbReference type="CDD" id="cd05233">
    <property type="entry name" value="SDR_c"/>
    <property type="match status" value="1"/>
</dbReference>
<evidence type="ECO:0000256" key="2">
    <source>
        <dbReference type="ARBA" id="ARBA00023002"/>
    </source>
</evidence>
<dbReference type="SUPFAM" id="SSF51735">
    <property type="entry name" value="NAD(P)-binding Rossmann-fold domains"/>
    <property type="match status" value="1"/>
</dbReference>
<protein>
    <submittedName>
        <fullName evidence="4">SDR family oxidoreductase</fullName>
    </submittedName>
</protein>
<comment type="similarity">
    <text evidence="1">Belongs to the short-chain dehydrogenases/reductases (SDR) family.</text>
</comment>
<sequence length="263" mass="27239">MSISSQRLAGRSALVVGGARGIGGAIAARFAAEGARVVIADTEIEAGTVFAASLGGPDRVRFIETDISRKADAERAVAEAVAHFGGIDIVVQNAGIYPWTLIEDIEPEEWDAVLGVNLRGTFLVARAALPAMKAKGYGRMIFTSSITGPRVTSPGHGHYSASKAGINGFIKSAALEFAGYGITVNGIEPGNILTEGMKAGRSAAFIKGMEDSIPLGRLGTPEDIANAALFLASDESAYITGTTIVVDGGQTLPESKDFRLTPS</sequence>
<dbReference type="RefSeq" id="WP_266338744.1">
    <property type="nucleotide sequence ID" value="NZ_JAPKNK010000004.1"/>
</dbReference>
<dbReference type="NCBIfam" id="NF005559">
    <property type="entry name" value="PRK07231.1"/>
    <property type="match status" value="1"/>
</dbReference>
<proteinExistence type="inferred from homology"/>
<dbReference type="InterPro" id="IPR002347">
    <property type="entry name" value="SDR_fam"/>
</dbReference>
<dbReference type="FunFam" id="3.40.50.720:FF:000084">
    <property type="entry name" value="Short-chain dehydrogenase reductase"/>
    <property type="match status" value="1"/>
</dbReference>
<dbReference type="InterPro" id="IPR057326">
    <property type="entry name" value="KR_dom"/>
</dbReference>
<keyword evidence="5" id="KW-1185">Reference proteome</keyword>
<evidence type="ECO:0000313" key="4">
    <source>
        <dbReference type="EMBL" id="MCX5569772.1"/>
    </source>
</evidence>
<evidence type="ECO:0000313" key="5">
    <source>
        <dbReference type="Proteomes" id="UP001144805"/>
    </source>
</evidence>
<dbReference type="EMBL" id="JAPKNK010000004">
    <property type="protein sequence ID" value="MCX5569772.1"/>
    <property type="molecule type" value="Genomic_DNA"/>
</dbReference>
<accession>A0A9X3E1P7</accession>